<protein>
    <submittedName>
        <fullName evidence="1">Uncharacterized protein</fullName>
    </submittedName>
</protein>
<gene>
    <name evidence="1" type="ORF">A9D12_10180</name>
</gene>
<dbReference type="AlphaFoldDB" id="A0A192D446"/>
<accession>A0A192D446</accession>
<dbReference type="Proteomes" id="UP000078263">
    <property type="component" value="Chromosome"/>
</dbReference>
<keyword evidence="2" id="KW-1185">Reference proteome</keyword>
<dbReference type="EMBL" id="CP016033">
    <property type="protein sequence ID" value="ANK13248.1"/>
    <property type="molecule type" value="Genomic_DNA"/>
</dbReference>
<organism evidence="1 2">
    <name type="scientific">Erythrobacter neustonensis</name>
    <dbReference type="NCBI Taxonomy" id="1112"/>
    <lineage>
        <taxon>Bacteria</taxon>
        <taxon>Pseudomonadati</taxon>
        <taxon>Pseudomonadota</taxon>
        <taxon>Alphaproteobacteria</taxon>
        <taxon>Sphingomonadales</taxon>
        <taxon>Erythrobacteraceae</taxon>
        <taxon>Erythrobacter/Porphyrobacter group</taxon>
        <taxon>Erythrobacter</taxon>
    </lineage>
</organism>
<name>A0A192D446_9SPHN</name>
<evidence type="ECO:0000313" key="2">
    <source>
        <dbReference type="Proteomes" id="UP000078263"/>
    </source>
</evidence>
<evidence type="ECO:0000313" key="1">
    <source>
        <dbReference type="EMBL" id="ANK13248.1"/>
    </source>
</evidence>
<dbReference type="KEGG" id="pns:A9D12_10180"/>
<proteinExistence type="predicted"/>
<sequence length="177" mass="19146">MVKALPDASLYRRQSGFLFKCCGTSFLCRFLAKILGDLAKISVAELGPVYRSENALAGRVEAQACLRLETKLVAQLRIDVCKENLAVSSFENDLAAARIERGYSDVYVIVVGVGVDRDQGLLLIKASKLQETFRHTGKNLRVGTPPATDHKVVNASALAALGLTILLASKLGEQGWL</sequence>
<reference evidence="1 2" key="1">
    <citation type="submission" date="2016-05" db="EMBL/GenBank/DDBJ databases">
        <title>Compelete Genome Sequence of Bacteriochlorophyll-Synthesizing Bacterium Porphyrobacter neustonensis DSM 9434.</title>
        <authorList>
            <person name="Shi X.-L."/>
            <person name="Wu Y.-H."/>
            <person name="Cheng H."/>
            <person name="Xu L."/>
            <person name="Zhang X.-Q."/>
            <person name="Wang C.-S."/>
            <person name="Xu X.-W."/>
        </authorList>
    </citation>
    <scope>NUCLEOTIDE SEQUENCE [LARGE SCALE GENOMIC DNA]</scope>
    <source>
        <strain evidence="1 2">DSM 9434</strain>
    </source>
</reference>